<evidence type="ECO:0000256" key="2">
    <source>
        <dbReference type="PROSITE-ProRule" id="PRU00708"/>
    </source>
</evidence>
<sequence>MLASGLVPSRVTYLILLDGFCKSSEVGHIEFAKKLFHELEFGKWEGCAQVALIGMYAKCGNLSYAERGIKALDIFHRMLDRGLEPNQTTFSTLLSACSHSGLVEQGRSLFLRMEHEHNIKRTQKHYACYVDLLSRAGHLEEAEELV</sequence>
<dbReference type="InterPro" id="IPR011990">
    <property type="entry name" value="TPR-like_helical_dom_sf"/>
</dbReference>
<evidence type="ECO:0000313" key="3">
    <source>
        <dbReference type="EMBL" id="KAK8588908.1"/>
    </source>
</evidence>
<dbReference type="Pfam" id="PF01535">
    <property type="entry name" value="PPR"/>
    <property type="match status" value="1"/>
</dbReference>
<evidence type="ECO:0008006" key="5">
    <source>
        <dbReference type="Google" id="ProtNLM"/>
    </source>
</evidence>
<dbReference type="InterPro" id="IPR002885">
    <property type="entry name" value="PPR_rpt"/>
</dbReference>
<protein>
    <recommendedName>
        <fullName evidence="5">Pentatricopeptide repeat-containing protein</fullName>
    </recommendedName>
</protein>
<dbReference type="InterPro" id="IPR046960">
    <property type="entry name" value="PPR_At4g14850-like_plant"/>
</dbReference>
<comment type="caution">
    <text evidence="3">The sequence shown here is derived from an EMBL/GenBank/DDBJ whole genome shotgun (WGS) entry which is preliminary data.</text>
</comment>
<feature type="repeat" description="PPR" evidence="2">
    <location>
        <begin position="86"/>
        <end position="116"/>
    </location>
</feature>
<dbReference type="NCBIfam" id="TIGR00756">
    <property type="entry name" value="PPR"/>
    <property type="match status" value="1"/>
</dbReference>
<accession>A0ABR2FXQ2</accession>
<name>A0ABR2FXQ2_9ROSI</name>
<dbReference type="Gene3D" id="1.25.40.10">
    <property type="entry name" value="Tetratricopeptide repeat domain"/>
    <property type="match status" value="2"/>
</dbReference>
<proteinExistence type="predicted"/>
<dbReference type="PROSITE" id="PS51375">
    <property type="entry name" value="PPR"/>
    <property type="match status" value="1"/>
</dbReference>
<dbReference type="Proteomes" id="UP001472677">
    <property type="component" value="Unassembled WGS sequence"/>
</dbReference>
<dbReference type="Pfam" id="PF13041">
    <property type="entry name" value="PPR_2"/>
    <property type="match status" value="1"/>
</dbReference>
<dbReference type="EMBL" id="JBBPBM010000004">
    <property type="protein sequence ID" value="KAK8588908.1"/>
    <property type="molecule type" value="Genomic_DNA"/>
</dbReference>
<reference evidence="3 4" key="1">
    <citation type="journal article" date="2024" name="G3 (Bethesda)">
        <title>Genome assembly of Hibiscus sabdariffa L. provides insights into metabolisms of medicinal natural products.</title>
        <authorList>
            <person name="Kim T."/>
        </authorList>
    </citation>
    <scope>NUCLEOTIDE SEQUENCE [LARGE SCALE GENOMIC DNA]</scope>
    <source>
        <strain evidence="3">TK-2024</strain>
        <tissue evidence="3">Old leaves</tissue>
    </source>
</reference>
<gene>
    <name evidence="3" type="ORF">V6N12_023320</name>
</gene>
<evidence type="ECO:0000313" key="4">
    <source>
        <dbReference type="Proteomes" id="UP001472677"/>
    </source>
</evidence>
<keyword evidence="1" id="KW-0677">Repeat</keyword>
<keyword evidence="4" id="KW-1185">Reference proteome</keyword>
<evidence type="ECO:0000256" key="1">
    <source>
        <dbReference type="ARBA" id="ARBA00022737"/>
    </source>
</evidence>
<dbReference type="PANTHER" id="PTHR47926">
    <property type="entry name" value="PENTATRICOPEPTIDE REPEAT-CONTAINING PROTEIN"/>
    <property type="match status" value="1"/>
</dbReference>
<organism evidence="3 4">
    <name type="scientific">Hibiscus sabdariffa</name>
    <name type="common">roselle</name>
    <dbReference type="NCBI Taxonomy" id="183260"/>
    <lineage>
        <taxon>Eukaryota</taxon>
        <taxon>Viridiplantae</taxon>
        <taxon>Streptophyta</taxon>
        <taxon>Embryophyta</taxon>
        <taxon>Tracheophyta</taxon>
        <taxon>Spermatophyta</taxon>
        <taxon>Magnoliopsida</taxon>
        <taxon>eudicotyledons</taxon>
        <taxon>Gunneridae</taxon>
        <taxon>Pentapetalae</taxon>
        <taxon>rosids</taxon>
        <taxon>malvids</taxon>
        <taxon>Malvales</taxon>
        <taxon>Malvaceae</taxon>
        <taxon>Malvoideae</taxon>
        <taxon>Hibiscus</taxon>
    </lineage>
</organism>